<feature type="transmembrane region" description="Helical" evidence="5">
    <location>
        <begin position="7"/>
        <end position="28"/>
    </location>
</feature>
<dbReference type="InterPro" id="IPR013714">
    <property type="entry name" value="Golgi_TVP15"/>
</dbReference>
<feature type="transmembrane region" description="Helical" evidence="5">
    <location>
        <begin position="65"/>
        <end position="85"/>
    </location>
</feature>
<feature type="transmembrane region" description="Helical" evidence="5">
    <location>
        <begin position="34"/>
        <end position="53"/>
    </location>
</feature>
<evidence type="ECO:0000256" key="1">
    <source>
        <dbReference type="ARBA" id="ARBA00004141"/>
    </source>
</evidence>
<sequence>MVDISLVFRVINIVVAVFMIIGAVATIIDGGFPNFIQGIFCILLGLMTAVFEFKLPGQVTQFASFMFSFLGRGICKVSVGGITLGYKGLSIASGVIILVVGVAFVICHFIRTIEPPSNMRQVAFDESIGHTTRLQGSHIESAIPAPEATHKTLISDGHTV</sequence>
<comment type="subcellular location">
    <subcellularLocation>
        <location evidence="1">Membrane</location>
        <topology evidence="1">Multi-pass membrane protein</topology>
    </subcellularLocation>
</comment>
<dbReference type="Proteomes" id="UP001448207">
    <property type="component" value="Unassembled WGS sequence"/>
</dbReference>
<evidence type="ECO:0000256" key="5">
    <source>
        <dbReference type="SAM" id="Phobius"/>
    </source>
</evidence>
<accession>A0ABR3AU38</accession>
<dbReference type="PANTHER" id="PTHR28128:SF1">
    <property type="entry name" value="GOLGI APPARATUS MEMBRANE PROTEIN TVP15"/>
    <property type="match status" value="1"/>
</dbReference>
<evidence type="ECO:0000313" key="6">
    <source>
        <dbReference type="EMBL" id="KAL0082661.1"/>
    </source>
</evidence>
<comment type="caution">
    <text evidence="6">The sequence shown here is derived from an EMBL/GenBank/DDBJ whole genome shotgun (WGS) entry which is preliminary data.</text>
</comment>
<keyword evidence="2 5" id="KW-0812">Transmembrane</keyword>
<evidence type="ECO:0000256" key="2">
    <source>
        <dbReference type="ARBA" id="ARBA00022692"/>
    </source>
</evidence>
<evidence type="ECO:0000256" key="4">
    <source>
        <dbReference type="ARBA" id="ARBA00023136"/>
    </source>
</evidence>
<dbReference type="PANTHER" id="PTHR28128">
    <property type="entry name" value="GOLGI APPARATUS MEMBRANE PROTEIN TVP15"/>
    <property type="match status" value="1"/>
</dbReference>
<gene>
    <name evidence="6" type="ORF">J3Q64DRAFT_1168328</name>
</gene>
<feature type="transmembrane region" description="Helical" evidence="5">
    <location>
        <begin position="91"/>
        <end position="110"/>
    </location>
</feature>
<keyword evidence="7" id="KW-1185">Reference proteome</keyword>
<name>A0ABR3AU38_PHYBL</name>
<protein>
    <submittedName>
        <fullName evidence="6">COPI associated protein-domain-containing protein</fullName>
    </submittedName>
</protein>
<reference evidence="6 7" key="1">
    <citation type="submission" date="2024-04" db="EMBL/GenBank/DDBJ databases">
        <title>Symmetric and asymmetric DNA N6-adenine methylation regulates different biological responses in Mucorales.</title>
        <authorList>
            <consortium name="Lawrence Berkeley National Laboratory"/>
            <person name="Lax C."/>
            <person name="Mondo S.J."/>
            <person name="Osorio-Concepcion M."/>
            <person name="Muszewska A."/>
            <person name="Corrochano-Luque M."/>
            <person name="Gutierrez G."/>
            <person name="Riley R."/>
            <person name="Lipzen A."/>
            <person name="Guo J."/>
            <person name="Hundley H."/>
            <person name="Amirebrahimi M."/>
            <person name="Ng V."/>
            <person name="Lorenzo-Gutierrez D."/>
            <person name="Binder U."/>
            <person name="Yang J."/>
            <person name="Song Y."/>
            <person name="Canovas D."/>
            <person name="Navarro E."/>
            <person name="Freitag M."/>
            <person name="Gabaldon T."/>
            <person name="Grigoriev I.V."/>
            <person name="Corrochano L.M."/>
            <person name="Nicolas F.E."/>
            <person name="Garre V."/>
        </authorList>
    </citation>
    <scope>NUCLEOTIDE SEQUENCE [LARGE SCALE GENOMIC DNA]</scope>
    <source>
        <strain evidence="6 7">L51</strain>
    </source>
</reference>
<organism evidence="6 7">
    <name type="scientific">Phycomyces blakesleeanus</name>
    <dbReference type="NCBI Taxonomy" id="4837"/>
    <lineage>
        <taxon>Eukaryota</taxon>
        <taxon>Fungi</taxon>
        <taxon>Fungi incertae sedis</taxon>
        <taxon>Mucoromycota</taxon>
        <taxon>Mucoromycotina</taxon>
        <taxon>Mucoromycetes</taxon>
        <taxon>Mucorales</taxon>
        <taxon>Phycomycetaceae</taxon>
        <taxon>Phycomyces</taxon>
    </lineage>
</organism>
<proteinExistence type="predicted"/>
<dbReference type="Pfam" id="PF08507">
    <property type="entry name" value="COPI_assoc"/>
    <property type="match status" value="1"/>
</dbReference>
<evidence type="ECO:0000313" key="7">
    <source>
        <dbReference type="Proteomes" id="UP001448207"/>
    </source>
</evidence>
<keyword evidence="4 5" id="KW-0472">Membrane</keyword>
<dbReference type="EMBL" id="JBCLYO010000015">
    <property type="protein sequence ID" value="KAL0082661.1"/>
    <property type="molecule type" value="Genomic_DNA"/>
</dbReference>
<evidence type="ECO:0000256" key="3">
    <source>
        <dbReference type="ARBA" id="ARBA00022989"/>
    </source>
</evidence>
<keyword evidence="3 5" id="KW-1133">Transmembrane helix</keyword>